<evidence type="ECO:0000256" key="8">
    <source>
        <dbReference type="SAM" id="Phobius"/>
    </source>
</evidence>
<keyword evidence="11" id="KW-1185">Reference proteome</keyword>
<keyword evidence="5 8" id="KW-1133">Transmembrane helix</keyword>
<dbReference type="RefSeq" id="WP_014413269.1">
    <property type="nucleotide sequence ID" value="NC_017059.1"/>
</dbReference>
<dbReference type="Pfam" id="PF13677">
    <property type="entry name" value="MotB_plug"/>
    <property type="match status" value="1"/>
</dbReference>
<dbReference type="HOGENOM" id="CLU_016890_0_1_5"/>
<comment type="subcellular location">
    <subcellularLocation>
        <location evidence="1">Cell membrane</location>
        <topology evidence="1">Single-pass membrane protein</topology>
    </subcellularLocation>
</comment>
<feature type="transmembrane region" description="Helical" evidence="8">
    <location>
        <begin position="23"/>
        <end position="44"/>
    </location>
</feature>
<dbReference type="PROSITE" id="PS51123">
    <property type="entry name" value="OMPA_2"/>
    <property type="match status" value="1"/>
</dbReference>
<feature type="domain" description="OmpA-like" evidence="9">
    <location>
        <begin position="98"/>
        <end position="227"/>
    </location>
</feature>
<evidence type="ECO:0000313" key="11">
    <source>
        <dbReference type="Proteomes" id="UP000033220"/>
    </source>
</evidence>
<dbReference type="Pfam" id="PF00691">
    <property type="entry name" value="OmpA"/>
    <property type="match status" value="1"/>
</dbReference>
<dbReference type="CDD" id="cd07185">
    <property type="entry name" value="OmpA_C-like"/>
    <property type="match status" value="1"/>
</dbReference>
<dbReference type="EMBL" id="HE663493">
    <property type="protein sequence ID" value="CCG06629.1"/>
    <property type="molecule type" value="Genomic_DNA"/>
</dbReference>
<evidence type="ECO:0000256" key="6">
    <source>
        <dbReference type="ARBA" id="ARBA00023136"/>
    </source>
</evidence>
<evidence type="ECO:0000313" key="10">
    <source>
        <dbReference type="EMBL" id="CCG06629.1"/>
    </source>
</evidence>
<dbReference type="Gene3D" id="3.30.1330.60">
    <property type="entry name" value="OmpA-like domain"/>
    <property type="match status" value="1"/>
</dbReference>
<proteinExistence type="inferred from homology"/>
<dbReference type="KEGG" id="rpm:RSPPHO_00003"/>
<dbReference type="eggNOG" id="COG1360">
    <property type="taxonomic scope" value="Bacteria"/>
</dbReference>
<evidence type="ECO:0000256" key="3">
    <source>
        <dbReference type="ARBA" id="ARBA00022475"/>
    </source>
</evidence>
<dbReference type="STRING" id="1150469.RSPPHO_00003"/>
<evidence type="ECO:0000256" key="7">
    <source>
        <dbReference type="PROSITE-ProRule" id="PRU00473"/>
    </source>
</evidence>
<dbReference type="InterPro" id="IPR025713">
    <property type="entry name" value="MotB-like_N_dom"/>
</dbReference>
<gene>
    <name evidence="10" type="ORF">RSPPHO_00003</name>
</gene>
<dbReference type="PANTHER" id="PTHR30329">
    <property type="entry name" value="STATOR ELEMENT OF FLAGELLAR MOTOR COMPLEX"/>
    <property type="match status" value="1"/>
</dbReference>
<organism evidence="10 11">
    <name type="scientific">Pararhodospirillum photometricum DSM 122</name>
    <dbReference type="NCBI Taxonomy" id="1150469"/>
    <lineage>
        <taxon>Bacteria</taxon>
        <taxon>Pseudomonadati</taxon>
        <taxon>Pseudomonadota</taxon>
        <taxon>Alphaproteobacteria</taxon>
        <taxon>Rhodospirillales</taxon>
        <taxon>Rhodospirillaceae</taxon>
        <taxon>Pararhodospirillum</taxon>
    </lineage>
</organism>
<keyword evidence="4 8" id="KW-0812">Transmembrane</keyword>
<comment type="similarity">
    <text evidence="2">Belongs to the MotB family.</text>
</comment>
<name>H6SIK2_PARPM</name>
<evidence type="ECO:0000256" key="1">
    <source>
        <dbReference type="ARBA" id="ARBA00004162"/>
    </source>
</evidence>
<dbReference type="InterPro" id="IPR050330">
    <property type="entry name" value="Bact_OuterMem_StrucFunc"/>
</dbReference>
<reference evidence="10 11" key="1">
    <citation type="submission" date="2012-02" db="EMBL/GenBank/DDBJ databases">
        <title>Shotgun genome sequence of Phaeospirillum photometricum DSM 122.</title>
        <authorList>
            <person name="Duquesne K."/>
            <person name="Sturgis J."/>
        </authorList>
    </citation>
    <scope>NUCLEOTIDE SEQUENCE [LARGE SCALE GENOMIC DNA]</scope>
    <source>
        <strain evidence="11">DSM122</strain>
    </source>
</reference>
<evidence type="ECO:0000259" key="9">
    <source>
        <dbReference type="PROSITE" id="PS51123"/>
    </source>
</evidence>
<evidence type="ECO:0000256" key="5">
    <source>
        <dbReference type="ARBA" id="ARBA00022989"/>
    </source>
</evidence>
<dbReference type="InterPro" id="IPR006665">
    <property type="entry name" value="OmpA-like"/>
</dbReference>
<dbReference type="GO" id="GO:0005886">
    <property type="term" value="C:plasma membrane"/>
    <property type="evidence" value="ECO:0007669"/>
    <property type="project" value="UniProtKB-SubCell"/>
</dbReference>
<accession>H6SIK2</accession>
<dbReference type="AlphaFoldDB" id="H6SIK2"/>
<dbReference type="InterPro" id="IPR036737">
    <property type="entry name" value="OmpA-like_sf"/>
</dbReference>
<dbReference type="SUPFAM" id="SSF103088">
    <property type="entry name" value="OmpA-like"/>
    <property type="match status" value="1"/>
</dbReference>
<sequence length="229" mass="25043">MMFGGGGSKWSSGETEEDDTDSWVVTFADMSTLLLAFFILLASISKVDAVLFEQVKAGIQEGVGKREVKKPIEELKKDTGEVIKALQVEDVVGLGQDQDGVVIEFASSAFYTPGSADIRAEALPVLEQIIATLNEPRYQGFQIEVQGHTDDTPINTAQFPSNWELAGARATGVLRFMLDQGVSKERVLAVSYADVAPKVPNRTPEGQAIPLNQELNRRIAVRIFPKNQF</sequence>
<protein>
    <submittedName>
        <fullName evidence="10">OmpA/MotB</fullName>
    </submittedName>
</protein>
<evidence type="ECO:0000256" key="4">
    <source>
        <dbReference type="ARBA" id="ARBA00022692"/>
    </source>
</evidence>
<dbReference type="PANTHER" id="PTHR30329:SF21">
    <property type="entry name" value="LIPOPROTEIN YIAD-RELATED"/>
    <property type="match status" value="1"/>
</dbReference>
<dbReference type="Proteomes" id="UP000033220">
    <property type="component" value="Chromosome DSM 122"/>
</dbReference>
<keyword evidence="3" id="KW-1003">Cell membrane</keyword>
<evidence type="ECO:0000256" key="2">
    <source>
        <dbReference type="ARBA" id="ARBA00008914"/>
    </source>
</evidence>
<dbReference type="PATRIC" id="fig|1150469.3.peg.26"/>
<keyword evidence="6 7" id="KW-0472">Membrane</keyword>